<dbReference type="AlphaFoldDB" id="A0A7Z7YPX1"/>
<gene>
    <name evidence="2" type="ORF">EYS06_06720</name>
</gene>
<dbReference type="Proteomes" id="UP000292187">
    <property type="component" value="Unassembled WGS sequence"/>
</dbReference>
<evidence type="ECO:0000313" key="3">
    <source>
        <dbReference type="Proteomes" id="UP000292187"/>
    </source>
</evidence>
<proteinExistence type="predicted"/>
<reference evidence="2 3" key="1">
    <citation type="submission" date="2019-02" db="EMBL/GenBank/DDBJ databases">
        <title>Draft genome sequence of Escherichia albertii strain Mex-12/320a, isolated from an infant with diarrhea, harboring virulence genes associated with diarrheagenic strains of enteropathogenic E. coli.</title>
        <authorList>
            <person name="Maldonado-Puga S."/>
            <person name="Meza-Segura M."/>
            <person name="Zaidi M.B."/>
            <person name="Estrada-Garcia T."/>
        </authorList>
    </citation>
    <scope>NUCLEOTIDE SEQUENCE [LARGE SCALE GENOMIC DNA]</scope>
    <source>
        <strain evidence="2 3">Mex-12/320a</strain>
    </source>
</reference>
<comment type="caution">
    <text evidence="2">The sequence shown here is derived from an EMBL/GenBank/DDBJ whole genome shotgun (WGS) entry which is preliminary data.</text>
</comment>
<protein>
    <recommendedName>
        <fullName evidence="1">DNA mimic protein DMP19 C-terminal domain-containing protein</fullName>
    </recommendedName>
</protein>
<dbReference type="Pfam" id="PF14300">
    <property type="entry name" value="DMP19"/>
    <property type="match status" value="1"/>
</dbReference>
<organism evidence="2 3">
    <name type="scientific">Escherichia albertii</name>
    <dbReference type="NCBI Taxonomy" id="208962"/>
    <lineage>
        <taxon>Bacteria</taxon>
        <taxon>Pseudomonadati</taxon>
        <taxon>Pseudomonadota</taxon>
        <taxon>Gammaproteobacteria</taxon>
        <taxon>Enterobacterales</taxon>
        <taxon>Enterobacteriaceae</taxon>
        <taxon>Escherichia</taxon>
    </lineage>
</organism>
<name>A0A7Z7YPX1_ESCAL</name>
<accession>A0A7Z7YPX1</accession>
<evidence type="ECO:0000313" key="2">
    <source>
        <dbReference type="EMBL" id="TBR54453.1"/>
    </source>
</evidence>
<feature type="domain" description="DNA mimic protein DMP19 C-terminal" evidence="1">
    <location>
        <begin position="37"/>
        <end position="140"/>
    </location>
</feature>
<sequence length="408" mass="47382">MSENTALPRISWSMLLRAAPHFSQAIYDAIADTPINQLAPKIRAICYWDIFCSEVCNGGVAQYLYNQSITLPQFELAPEFVAEHPLLVDALPFMRQVHSAWQEVATDVLQSHQQGEWPEEFFNKYIPVFDNLQTEFFRVSRKISCRIDYDIIQSPHDYFLIAPMDAASKSGVSYVEKHSNEGILYRFRFVDGFPVGPNIFELKNGECIVIRFTAGRDLLIIEQPDYTGCSQQTFHFPSLLSAEWHFDGRKRLQHFQTRRALWHQHGLDESYNKDGSINSCELSLNDTKIRSEYYSREGKIDSEIQNFQQQEYKIRYWPSGSVNTRLIIESNSNSSRERYLQCCDENGKDLLLNGTGRLFEVLTASEDGTVLRWRECDVFSGYLQGIRIWKERGQEVQSEMFHEGYIQH</sequence>
<dbReference type="Gene3D" id="1.20.1420.60">
    <property type="match status" value="1"/>
</dbReference>
<dbReference type="EMBL" id="SIZV01000006">
    <property type="protein sequence ID" value="TBR54453.1"/>
    <property type="molecule type" value="Genomic_DNA"/>
</dbReference>
<evidence type="ECO:0000259" key="1">
    <source>
        <dbReference type="Pfam" id="PF14300"/>
    </source>
</evidence>
<dbReference type="InterPro" id="IPR025402">
    <property type="entry name" value="DMP19_C"/>
</dbReference>
<dbReference type="RefSeq" id="WP_103053415.1">
    <property type="nucleotide sequence ID" value="NZ_BJKV01000074.1"/>
</dbReference>